<keyword evidence="4" id="KW-1185">Reference proteome</keyword>
<dbReference type="InParanoid" id="Q8TIK1"/>
<feature type="transmembrane region" description="Helical" evidence="1">
    <location>
        <begin position="140"/>
        <end position="157"/>
    </location>
</feature>
<sequence length="176" mass="19974">MSMFSQFDYYVLMFLNSFSFLDPFMLFVSLKFDYFLFLIIAILYYYKGREQTILFLALLVSAWALALALKPVFEVPRPEDVRFVTCTTGYSMPSGHSLMSFALAIFLHPRAGKYKLLVWVFAITVSLSRIFIGVHYPSDVIVGAFIGCLAGIFWLYVEKMLTKYGLLGNSGTPAGK</sequence>
<dbReference type="PhylomeDB" id="Q8TIK1"/>
<proteinExistence type="predicted"/>
<dbReference type="EMBL" id="AE010299">
    <property type="protein sequence ID" value="AAM07496.1"/>
    <property type="molecule type" value="Genomic_DNA"/>
</dbReference>
<dbReference type="Gene3D" id="1.20.144.10">
    <property type="entry name" value="Phosphatidic acid phosphatase type 2/haloperoxidase"/>
    <property type="match status" value="1"/>
</dbReference>
<feature type="transmembrane region" description="Helical" evidence="1">
    <location>
        <begin position="116"/>
        <end position="134"/>
    </location>
</feature>
<dbReference type="SUPFAM" id="SSF48317">
    <property type="entry name" value="Acid phosphatase/Vanadium-dependent haloperoxidase"/>
    <property type="match status" value="1"/>
</dbReference>
<dbReference type="KEGG" id="mac:MA_4148"/>
<dbReference type="PANTHER" id="PTHR14969">
    <property type="entry name" value="SPHINGOSINE-1-PHOSPHATE PHOSPHOHYDROLASE"/>
    <property type="match status" value="1"/>
</dbReference>
<keyword evidence="1" id="KW-1133">Transmembrane helix</keyword>
<evidence type="ECO:0000256" key="1">
    <source>
        <dbReference type="SAM" id="Phobius"/>
    </source>
</evidence>
<dbReference type="PANTHER" id="PTHR14969:SF13">
    <property type="entry name" value="AT30094P"/>
    <property type="match status" value="1"/>
</dbReference>
<gene>
    <name evidence="3" type="ordered locus">MA_4148</name>
</gene>
<dbReference type="AlphaFoldDB" id="Q8TIK1"/>
<evidence type="ECO:0000313" key="4">
    <source>
        <dbReference type="Proteomes" id="UP000002487"/>
    </source>
</evidence>
<accession>Q8TIK1</accession>
<dbReference type="STRING" id="188937.MA_4148"/>
<keyword evidence="1" id="KW-0472">Membrane</keyword>
<evidence type="ECO:0000313" key="3">
    <source>
        <dbReference type="EMBL" id="AAM07496.1"/>
    </source>
</evidence>
<protein>
    <submittedName>
        <fullName evidence="3">Type 2 phosphatidic acid phosphatase Pap2</fullName>
    </submittedName>
</protein>
<feature type="transmembrane region" description="Helical" evidence="1">
    <location>
        <begin position="53"/>
        <end position="73"/>
    </location>
</feature>
<feature type="transmembrane region" description="Helical" evidence="1">
    <location>
        <begin position="93"/>
        <end position="109"/>
    </location>
</feature>
<dbReference type="EnsemblBacteria" id="AAM07496">
    <property type="protein sequence ID" value="AAM07496"/>
    <property type="gene ID" value="MA_4148"/>
</dbReference>
<dbReference type="InterPro" id="IPR036938">
    <property type="entry name" value="PAP2/HPO_sf"/>
</dbReference>
<evidence type="ECO:0000259" key="2">
    <source>
        <dbReference type="SMART" id="SM00014"/>
    </source>
</evidence>
<dbReference type="HOGENOM" id="CLU_072573_10_3_2"/>
<reference evidence="3 4" key="1">
    <citation type="journal article" date="2002" name="Genome Res.">
        <title>The genome of Methanosarcina acetivorans reveals extensive metabolic and physiological diversity.</title>
        <authorList>
            <person name="Galagan J.E."/>
            <person name="Nusbaum C."/>
            <person name="Roy A."/>
            <person name="Endrizzi M.G."/>
            <person name="Macdonald P."/>
            <person name="FitzHugh W."/>
            <person name="Calvo S."/>
            <person name="Engels R."/>
            <person name="Smirnov S."/>
            <person name="Atnoor D."/>
            <person name="Brown A."/>
            <person name="Allen N."/>
            <person name="Naylor J."/>
            <person name="Stange-Thomann N."/>
            <person name="DeArellano K."/>
            <person name="Johnson R."/>
            <person name="Linton L."/>
            <person name="McEwan P."/>
            <person name="McKernan K."/>
            <person name="Talamas J."/>
            <person name="Tirrell A."/>
            <person name="Ye W."/>
            <person name="Zimmer A."/>
            <person name="Barber R.D."/>
            <person name="Cann I."/>
            <person name="Graham D.E."/>
            <person name="Grahame D.A."/>
            <person name="Guss A."/>
            <person name="Hedderich R."/>
            <person name="Ingram-Smith C."/>
            <person name="Kuettner C.H."/>
            <person name="Krzycki J.A."/>
            <person name="Leigh J.A."/>
            <person name="Li W."/>
            <person name="Liu J."/>
            <person name="Mukhopadhyay B."/>
            <person name="Reeve J.N."/>
            <person name="Smith K."/>
            <person name="Springer T.A."/>
            <person name="Umayam L.A."/>
            <person name="White O."/>
            <person name="White R.H."/>
            <person name="de Macario E.C."/>
            <person name="Ferry J.G."/>
            <person name="Jarrell K.F."/>
            <person name="Jing H."/>
            <person name="Macario A.J.L."/>
            <person name="Paulsen I."/>
            <person name="Pritchett M."/>
            <person name="Sowers K.R."/>
            <person name="Swanson R.V."/>
            <person name="Zinder S.H."/>
            <person name="Lander E."/>
            <person name="Metcalf W.W."/>
            <person name="Birren B."/>
        </authorList>
    </citation>
    <scope>NUCLEOTIDE SEQUENCE [LARGE SCALE GENOMIC DNA]</scope>
    <source>
        <strain evidence="4">ATCC 35395 / DSM 2834 / JCM 12185 / C2A</strain>
    </source>
</reference>
<name>Q8TIK1_METAC</name>
<dbReference type="SMART" id="SM00014">
    <property type="entry name" value="acidPPc"/>
    <property type="match status" value="1"/>
</dbReference>
<organism evidence="3 4">
    <name type="scientific">Methanosarcina acetivorans (strain ATCC 35395 / DSM 2834 / JCM 12185 / C2A)</name>
    <dbReference type="NCBI Taxonomy" id="188937"/>
    <lineage>
        <taxon>Archaea</taxon>
        <taxon>Methanobacteriati</taxon>
        <taxon>Methanobacteriota</taxon>
        <taxon>Stenosarchaea group</taxon>
        <taxon>Methanomicrobia</taxon>
        <taxon>Methanosarcinales</taxon>
        <taxon>Methanosarcinaceae</taxon>
        <taxon>Methanosarcina</taxon>
    </lineage>
</organism>
<keyword evidence="1" id="KW-0812">Transmembrane</keyword>
<feature type="transmembrane region" description="Helical" evidence="1">
    <location>
        <begin position="20"/>
        <end position="46"/>
    </location>
</feature>
<dbReference type="InterPro" id="IPR000326">
    <property type="entry name" value="PAP2/HPO"/>
</dbReference>
<dbReference type="Pfam" id="PF01569">
    <property type="entry name" value="PAP2"/>
    <property type="match status" value="1"/>
</dbReference>
<feature type="domain" description="Phosphatidic acid phosphatase type 2/haloperoxidase" evidence="2">
    <location>
        <begin position="52"/>
        <end position="155"/>
    </location>
</feature>
<dbReference type="Proteomes" id="UP000002487">
    <property type="component" value="Chromosome"/>
</dbReference>
<dbReference type="GO" id="GO:0042392">
    <property type="term" value="F:sphingosine-1-phosphate phosphatase activity"/>
    <property type="evidence" value="ECO:0000318"/>
    <property type="project" value="GO_Central"/>
</dbReference>